<feature type="transmembrane region" description="Helical" evidence="2">
    <location>
        <begin position="20"/>
        <end position="38"/>
    </location>
</feature>
<keyword evidence="2" id="KW-0472">Membrane</keyword>
<comment type="caution">
    <text evidence="3">The sequence shown here is derived from an EMBL/GenBank/DDBJ whole genome shotgun (WGS) entry which is preliminary data.</text>
</comment>
<gene>
    <name evidence="3" type="ORF">ISF_02250</name>
</gene>
<organism evidence="3 4">
    <name type="scientific">Cordyceps fumosorosea (strain ARSEF 2679)</name>
    <name type="common">Isaria fumosorosea</name>
    <dbReference type="NCBI Taxonomy" id="1081104"/>
    <lineage>
        <taxon>Eukaryota</taxon>
        <taxon>Fungi</taxon>
        <taxon>Dikarya</taxon>
        <taxon>Ascomycota</taxon>
        <taxon>Pezizomycotina</taxon>
        <taxon>Sordariomycetes</taxon>
        <taxon>Hypocreomycetidae</taxon>
        <taxon>Hypocreales</taxon>
        <taxon>Cordycipitaceae</taxon>
        <taxon>Cordyceps</taxon>
    </lineage>
</organism>
<name>A0A168BLL2_CORFA</name>
<evidence type="ECO:0000256" key="1">
    <source>
        <dbReference type="SAM" id="MobiDB-lite"/>
    </source>
</evidence>
<proteinExistence type="predicted"/>
<sequence>MARDMFATLASPSVECKWCLWLALMTLTLICATLLAIVDKLIGHRLEAEELNLGRGQDAIKTSITKLTADVDGIGARLDALETRAKTANKPPTAARFEESQDALKKRFESDELRSRQASDAEKEKKNPDRAVEGRRYGSSGSYSMAQPVFDFPTRN</sequence>
<reference evidence="3 4" key="1">
    <citation type="journal article" date="2016" name="Genome Biol. Evol.">
        <title>Divergent and convergent evolution of fungal pathogenicity.</title>
        <authorList>
            <person name="Shang Y."/>
            <person name="Xiao G."/>
            <person name="Zheng P."/>
            <person name="Cen K."/>
            <person name="Zhan S."/>
            <person name="Wang C."/>
        </authorList>
    </citation>
    <scope>NUCLEOTIDE SEQUENCE [LARGE SCALE GENOMIC DNA]</scope>
    <source>
        <strain evidence="3 4">ARSEF 2679</strain>
    </source>
</reference>
<dbReference type="RefSeq" id="XP_018706563.1">
    <property type="nucleotide sequence ID" value="XM_018845856.1"/>
</dbReference>
<feature type="region of interest" description="Disordered" evidence="1">
    <location>
        <begin position="83"/>
        <end position="156"/>
    </location>
</feature>
<dbReference type="GeneID" id="30018542"/>
<keyword evidence="2" id="KW-0812">Transmembrane</keyword>
<dbReference type="AlphaFoldDB" id="A0A168BLL2"/>
<evidence type="ECO:0000256" key="2">
    <source>
        <dbReference type="SAM" id="Phobius"/>
    </source>
</evidence>
<accession>A0A168BLL2</accession>
<evidence type="ECO:0000313" key="3">
    <source>
        <dbReference type="EMBL" id="OAA70276.1"/>
    </source>
</evidence>
<protein>
    <submittedName>
        <fullName evidence="3">Uncharacterized protein</fullName>
    </submittedName>
</protein>
<dbReference type="Proteomes" id="UP000076744">
    <property type="component" value="Unassembled WGS sequence"/>
</dbReference>
<evidence type="ECO:0000313" key="4">
    <source>
        <dbReference type="Proteomes" id="UP000076744"/>
    </source>
</evidence>
<feature type="compositionally biased region" description="Basic and acidic residues" evidence="1">
    <location>
        <begin position="96"/>
        <end position="136"/>
    </location>
</feature>
<keyword evidence="2" id="KW-1133">Transmembrane helix</keyword>
<dbReference type="EMBL" id="AZHB01000004">
    <property type="protein sequence ID" value="OAA70276.1"/>
    <property type="molecule type" value="Genomic_DNA"/>
</dbReference>
<keyword evidence="4" id="KW-1185">Reference proteome</keyword>